<evidence type="ECO:0000256" key="1">
    <source>
        <dbReference type="ARBA" id="ARBA00001947"/>
    </source>
</evidence>
<name>A0ABV9A4Z5_9ACTN</name>
<comment type="cofactor">
    <cofactor evidence="1">
        <name>Zn(2+)</name>
        <dbReference type="ChEBI" id="CHEBI:29105"/>
    </cofactor>
</comment>
<organism evidence="9 10">
    <name type="scientific">Streptomyces ovatisporus</name>
    <dbReference type="NCBI Taxonomy" id="1128682"/>
    <lineage>
        <taxon>Bacteria</taxon>
        <taxon>Bacillati</taxon>
        <taxon>Actinomycetota</taxon>
        <taxon>Actinomycetes</taxon>
        <taxon>Kitasatosporales</taxon>
        <taxon>Streptomycetaceae</taxon>
        <taxon>Streptomyces</taxon>
    </lineage>
</organism>
<feature type="region of interest" description="Disordered" evidence="7">
    <location>
        <begin position="104"/>
        <end position="133"/>
    </location>
</feature>
<evidence type="ECO:0000256" key="8">
    <source>
        <dbReference type="SAM" id="Phobius"/>
    </source>
</evidence>
<reference evidence="10" key="1">
    <citation type="journal article" date="2019" name="Int. J. Syst. Evol. Microbiol.">
        <title>The Global Catalogue of Microorganisms (GCM) 10K type strain sequencing project: providing services to taxonomists for standard genome sequencing and annotation.</title>
        <authorList>
            <consortium name="The Broad Institute Genomics Platform"/>
            <consortium name="The Broad Institute Genome Sequencing Center for Infectious Disease"/>
            <person name="Wu L."/>
            <person name="Ma J."/>
        </authorList>
    </citation>
    <scope>NUCLEOTIDE SEQUENCE [LARGE SCALE GENOMIC DNA]</scope>
    <source>
        <strain evidence="10">CGMCC 4.7357</strain>
    </source>
</reference>
<dbReference type="CDD" id="cd05709">
    <property type="entry name" value="S2P-M50"/>
    <property type="match status" value="1"/>
</dbReference>
<comment type="caution">
    <text evidence="9">The sequence shown here is derived from an EMBL/GenBank/DDBJ whole genome shotgun (WGS) entry which is preliminary data.</text>
</comment>
<keyword evidence="10" id="KW-1185">Reference proteome</keyword>
<keyword evidence="8" id="KW-0472">Membrane</keyword>
<feature type="transmembrane region" description="Helical" evidence="8">
    <location>
        <begin position="166"/>
        <end position="188"/>
    </location>
</feature>
<dbReference type="PANTHER" id="PTHR39188:SF3">
    <property type="entry name" value="STAGE IV SPORULATION PROTEIN FB"/>
    <property type="match status" value="1"/>
</dbReference>
<dbReference type="GO" id="GO:0008237">
    <property type="term" value="F:metallopeptidase activity"/>
    <property type="evidence" value="ECO:0007669"/>
    <property type="project" value="UniProtKB-KW"/>
</dbReference>
<keyword evidence="8" id="KW-1133">Transmembrane helix</keyword>
<evidence type="ECO:0000256" key="6">
    <source>
        <dbReference type="ARBA" id="ARBA00023049"/>
    </source>
</evidence>
<dbReference type="RefSeq" id="WP_386446964.1">
    <property type="nucleotide sequence ID" value="NZ_JBHSFH010000006.1"/>
</dbReference>
<evidence type="ECO:0000313" key="9">
    <source>
        <dbReference type="EMBL" id="MFC4494969.1"/>
    </source>
</evidence>
<evidence type="ECO:0000313" key="10">
    <source>
        <dbReference type="Proteomes" id="UP001595997"/>
    </source>
</evidence>
<proteinExistence type="inferred from homology"/>
<evidence type="ECO:0000256" key="7">
    <source>
        <dbReference type="SAM" id="MobiDB-lite"/>
    </source>
</evidence>
<feature type="transmembrane region" description="Helical" evidence="8">
    <location>
        <begin position="300"/>
        <end position="319"/>
    </location>
</feature>
<evidence type="ECO:0000256" key="5">
    <source>
        <dbReference type="ARBA" id="ARBA00022833"/>
    </source>
</evidence>
<feature type="compositionally biased region" description="Pro residues" evidence="7">
    <location>
        <begin position="108"/>
        <end position="119"/>
    </location>
</feature>
<keyword evidence="4" id="KW-0378">Hydrolase</keyword>
<keyword evidence="3" id="KW-0645">Protease</keyword>
<protein>
    <submittedName>
        <fullName evidence="9">Metalloprotease</fullName>
    </submittedName>
</protein>
<dbReference type="PANTHER" id="PTHR39188">
    <property type="entry name" value="MEMBRANE-ASSOCIATED ZINC METALLOPROTEASE M50B"/>
    <property type="match status" value="1"/>
</dbReference>
<keyword evidence="5" id="KW-0862">Zinc</keyword>
<dbReference type="EMBL" id="JBHSFH010000006">
    <property type="protein sequence ID" value="MFC4494969.1"/>
    <property type="molecule type" value="Genomic_DNA"/>
</dbReference>
<dbReference type="Proteomes" id="UP001595997">
    <property type="component" value="Unassembled WGS sequence"/>
</dbReference>
<feature type="transmembrane region" description="Helical" evidence="8">
    <location>
        <begin position="200"/>
        <end position="221"/>
    </location>
</feature>
<gene>
    <name evidence="9" type="ORF">ACFPA8_12565</name>
</gene>
<feature type="compositionally biased region" description="Low complexity" evidence="7">
    <location>
        <begin position="120"/>
        <end position="131"/>
    </location>
</feature>
<comment type="similarity">
    <text evidence="2">Belongs to the peptidase M50B family.</text>
</comment>
<sequence length="395" mass="42089">MTVESSGTVEPSGMLAQRPALRPDVLVSPPLLRAASTVHLVKNPHTGGSFEVGAKECFLISRLDGGRTLEEIGAEYAQHFGKRLGEANWRQLLGLLGSRGLLAGAPGPGAPGPGAPGPGPAARQPASRVPPEGGGMVVGGVLRGRVRMVADAEAATAALHRALRPLLRPVVLLPLLALTLVMEVLLAFRAGELGRDTWWLAQHPVALLAVCVVIWFSIALHELAHGLAARHYGATVHEIGLRWRLPLAIMYCTVGDYVYLRHRRHQLVIAGAGAFVNLVVLLPAAAWWYALPPDDSTRKVLSGLLLLGSFQALVNLVPLPPLDGYAMLSHALRISRYAPESGRYLRLRMRDRAAAAAYPRRARTLYTAYAVGSAVLVCCVLTGAAAAAYVFLTSS</sequence>
<feature type="transmembrane region" description="Helical" evidence="8">
    <location>
        <begin position="368"/>
        <end position="392"/>
    </location>
</feature>
<accession>A0ABV9A4Z5</accession>
<evidence type="ECO:0000256" key="4">
    <source>
        <dbReference type="ARBA" id="ARBA00022801"/>
    </source>
</evidence>
<feature type="transmembrane region" description="Helical" evidence="8">
    <location>
        <begin position="267"/>
        <end position="288"/>
    </location>
</feature>
<keyword evidence="8" id="KW-0812">Transmembrane</keyword>
<evidence type="ECO:0000256" key="3">
    <source>
        <dbReference type="ARBA" id="ARBA00022670"/>
    </source>
</evidence>
<evidence type="ECO:0000256" key="2">
    <source>
        <dbReference type="ARBA" id="ARBA00007931"/>
    </source>
</evidence>
<keyword evidence="6 9" id="KW-0482">Metalloprotease</keyword>